<feature type="transmembrane region" description="Helical" evidence="1">
    <location>
        <begin position="102"/>
        <end position="126"/>
    </location>
</feature>
<keyword evidence="3" id="KW-1185">Reference proteome</keyword>
<reference evidence="2" key="1">
    <citation type="submission" date="2021-03" db="EMBL/GenBank/DDBJ databases">
        <title>Roseibium sp. CAU 1637 isolated from Incheon.</title>
        <authorList>
            <person name="Kim W."/>
        </authorList>
    </citation>
    <scope>NUCLEOTIDE SEQUENCE</scope>
    <source>
        <strain evidence="2">CAU 1637</strain>
    </source>
</reference>
<keyword evidence="1" id="KW-0812">Transmembrane</keyword>
<dbReference type="Proteomes" id="UP000664779">
    <property type="component" value="Unassembled WGS sequence"/>
</dbReference>
<accession>A0A939ELE7</accession>
<gene>
    <name evidence="2" type="primary">pelG</name>
    <name evidence="2" type="ORF">J0X15_01945</name>
</gene>
<keyword evidence="1" id="KW-1133">Transmembrane helix</keyword>
<feature type="transmembrane region" description="Helical" evidence="1">
    <location>
        <begin position="21"/>
        <end position="47"/>
    </location>
</feature>
<feature type="transmembrane region" description="Helical" evidence="1">
    <location>
        <begin position="276"/>
        <end position="296"/>
    </location>
</feature>
<feature type="transmembrane region" description="Helical" evidence="1">
    <location>
        <begin position="369"/>
        <end position="392"/>
    </location>
</feature>
<feature type="transmembrane region" description="Helical" evidence="1">
    <location>
        <begin position="159"/>
        <end position="178"/>
    </location>
</feature>
<keyword evidence="1" id="KW-0472">Membrane</keyword>
<evidence type="ECO:0000313" key="2">
    <source>
        <dbReference type="EMBL" id="MBO0343967.1"/>
    </source>
</evidence>
<feature type="transmembrane region" description="Helical" evidence="1">
    <location>
        <begin position="424"/>
        <end position="445"/>
    </location>
</feature>
<feature type="transmembrane region" description="Helical" evidence="1">
    <location>
        <begin position="190"/>
        <end position="213"/>
    </location>
</feature>
<feature type="transmembrane region" description="Helical" evidence="1">
    <location>
        <begin position="399"/>
        <end position="418"/>
    </location>
</feature>
<protein>
    <submittedName>
        <fullName evidence="2">Exopolysaccharide Pel transporter PelG</fullName>
    </submittedName>
</protein>
<dbReference type="AlphaFoldDB" id="A0A939ELE7"/>
<proteinExistence type="predicted"/>
<evidence type="ECO:0000313" key="3">
    <source>
        <dbReference type="Proteomes" id="UP000664779"/>
    </source>
</evidence>
<dbReference type="InterPro" id="IPR031617">
    <property type="entry name" value="PelG"/>
</dbReference>
<feature type="transmembrane region" description="Helical" evidence="1">
    <location>
        <begin position="234"/>
        <end position="256"/>
    </location>
</feature>
<name>A0A939ELE7_9HYPH</name>
<dbReference type="EMBL" id="JAFLNF010000001">
    <property type="protein sequence ID" value="MBO0343967.1"/>
    <property type="molecule type" value="Genomic_DNA"/>
</dbReference>
<feature type="transmembrane region" description="Helical" evidence="1">
    <location>
        <begin position="59"/>
        <end position="81"/>
    </location>
</feature>
<dbReference type="Pfam" id="PF16933">
    <property type="entry name" value="PelG"/>
    <property type="match status" value="1"/>
</dbReference>
<sequence length="479" mass="52058">MAGITFELQKLAKAPSILGGLSAYGHSAVIVAGPWLFTVLAIAFITIATEQYLGLDALANFRIVLIYGFAISLVTTAPVVIVTTRMLSDMIFAQVYTAVSQLLFTSLVAGTLIAVLCAFPIFTVVFPLDPSMLPGALFCVAITAMIWIALVFCGAIKDFMAITLGFLIGLVLGIFLGLQATKAGYGTHGLLWSFNLGLSLTVFILLSRILVTFPTAMDSGLSSIRMLLSASRSHVILAVGATLAVTGIWIDKWVMWTSSSGERLPVGLIHAPFYDSAMFVANLAIIPGLAAFVLHLETGFYRHFKVFNHNIETHATLNNIKSAAANLQRATINTLMQIVLLQAIVCAIAIWLSPAIADSLNLQFRQIGVLRIGFLGVLFHFAFLASSSLLLFMNQSLKYFKLQAIFLLLNGVLTYAAVMLGPDFWGYGYMVGAMISSLLAVQSLYQELSRLPYTMFTMAATRSAENDWLMPFLKDRNKS</sequence>
<comment type="caution">
    <text evidence="2">The sequence shown here is derived from an EMBL/GenBank/DDBJ whole genome shotgun (WGS) entry which is preliminary data.</text>
</comment>
<feature type="transmembrane region" description="Helical" evidence="1">
    <location>
        <begin position="338"/>
        <end position="357"/>
    </location>
</feature>
<dbReference type="RefSeq" id="WP_206937800.1">
    <property type="nucleotide sequence ID" value="NZ_JAFLNF010000001.1"/>
</dbReference>
<evidence type="ECO:0000256" key="1">
    <source>
        <dbReference type="SAM" id="Phobius"/>
    </source>
</evidence>
<organism evidence="2 3">
    <name type="scientific">Roseibium limicola</name>
    <dbReference type="NCBI Taxonomy" id="2816037"/>
    <lineage>
        <taxon>Bacteria</taxon>
        <taxon>Pseudomonadati</taxon>
        <taxon>Pseudomonadota</taxon>
        <taxon>Alphaproteobacteria</taxon>
        <taxon>Hyphomicrobiales</taxon>
        <taxon>Stappiaceae</taxon>
        <taxon>Roseibium</taxon>
    </lineage>
</organism>
<feature type="transmembrane region" description="Helical" evidence="1">
    <location>
        <begin position="132"/>
        <end position="152"/>
    </location>
</feature>